<dbReference type="SMART" id="SM00612">
    <property type="entry name" value="Kelch"/>
    <property type="match status" value="6"/>
</dbReference>
<dbReference type="Proteomes" id="UP001347796">
    <property type="component" value="Unassembled WGS sequence"/>
</dbReference>
<sequence length="588" mass="66544">MAQTKTKGVKSVFQDFNAQLEDMREQGLFCDVRIKLSNQNECPISVHRNVLASCSPFFRSLFTTALAESRQIEVKLPGISREDMEAVIKFAYTNTADLCPENIESILMTADRLHVFGLLKLCVDYLHDNTDPQNVIGIWNLANHFHCHGLAEKSWKYIIENFHKIVESSTEFLQLTVGHLCDILRDDKLNLPNEDQACSAIMKWVDYHKSKRRRNFFQLLSCIRLAYVEKRTFDNVVLTDDDIVSQRTCKELLNQAYSLCQIQQNTKLSFYQASKLYILKPRIPHEVIFVLGGWTNESVCGHIETYDTRVNKWYPMRSSLSEQPLAYHALIPFGSYIYVIGGFTTYACVNTVRRYDPVENTWSTAAPMHAKRCYVGCAVLNGFIYACGGYEGPNNPRHSSVERYNPVENQWGYVQSMKTVRSDAGVSELKGQLYVCGGFDGHTCLDSTEVYCPINNQWTFLESMSIQRSGVALTTLNGRLYAMGGFNGTRRLKTVERYDPVMKRWVMVGSMSLARSNFAVTLLQGKIVSLGGFNGSTTSSIVECYDEEKDEWTERAGLTTGRSATSACTVKGLSNVTDYTYYGADANN</sequence>
<name>A0AAN8PKB6_PATCE</name>
<accession>A0AAN8PKB6</accession>
<comment type="caution">
    <text evidence="4">The sequence shown here is derived from an EMBL/GenBank/DDBJ whole genome shotgun (WGS) entry which is preliminary data.</text>
</comment>
<evidence type="ECO:0000259" key="3">
    <source>
        <dbReference type="PROSITE" id="PS50097"/>
    </source>
</evidence>
<dbReference type="InterPro" id="IPR015915">
    <property type="entry name" value="Kelch-typ_b-propeller"/>
</dbReference>
<dbReference type="SMART" id="SM00225">
    <property type="entry name" value="BTB"/>
    <property type="match status" value="1"/>
</dbReference>
<dbReference type="Gene3D" id="2.120.10.80">
    <property type="entry name" value="Kelch-type beta propeller"/>
    <property type="match status" value="2"/>
</dbReference>
<dbReference type="Pfam" id="PF00651">
    <property type="entry name" value="BTB"/>
    <property type="match status" value="1"/>
</dbReference>
<dbReference type="PANTHER" id="PTHR24412">
    <property type="entry name" value="KELCH PROTEIN"/>
    <property type="match status" value="1"/>
</dbReference>
<dbReference type="PANTHER" id="PTHR24412:SF172">
    <property type="entry name" value="KELCH-LIKE PROTEIN 10"/>
    <property type="match status" value="1"/>
</dbReference>
<dbReference type="Gene3D" id="3.30.710.10">
    <property type="entry name" value="Potassium Channel Kv1.1, Chain A"/>
    <property type="match status" value="1"/>
</dbReference>
<dbReference type="Pfam" id="PF07707">
    <property type="entry name" value="BACK"/>
    <property type="match status" value="1"/>
</dbReference>
<organism evidence="4 5">
    <name type="scientific">Patella caerulea</name>
    <name type="common">Rayed Mediterranean limpet</name>
    <dbReference type="NCBI Taxonomy" id="87958"/>
    <lineage>
        <taxon>Eukaryota</taxon>
        <taxon>Metazoa</taxon>
        <taxon>Spiralia</taxon>
        <taxon>Lophotrochozoa</taxon>
        <taxon>Mollusca</taxon>
        <taxon>Gastropoda</taxon>
        <taxon>Patellogastropoda</taxon>
        <taxon>Patelloidea</taxon>
        <taxon>Patellidae</taxon>
        <taxon>Patella</taxon>
    </lineage>
</organism>
<dbReference type="PROSITE" id="PS50097">
    <property type="entry name" value="BTB"/>
    <property type="match status" value="1"/>
</dbReference>
<dbReference type="InterPro" id="IPR000210">
    <property type="entry name" value="BTB/POZ_dom"/>
</dbReference>
<dbReference type="SMART" id="SM00875">
    <property type="entry name" value="BACK"/>
    <property type="match status" value="1"/>
</dbReference>
<dbReference type="EMBL" id="JAZGQO010000010">
    <property type="protein sequence ID" value="KAK6176998.1"/>
    <property type="molecule type" value="Genomic_DNA"/>
</dbReference>
<dbReference type="Gene3D" id="1.25.40.420">
    <property type="match status" value="1"/>
</dbReference>
<protein>
    <recommendedName>
        <fullName evidence="3">BTB domain-containing protein</fullName>
    </recommendedName>
</protein>
<keyword evidence="2" id="KW-0677">Repeat</keyword>
<dbReference type="InterPro" id="IPR017096">
    <property type="entry name" value="BTB-kelch_protein"/>
</dbReference>
<dbReference type="Pfam" id="PF01344">
    <property type="entry name" value="Kelch_1"/>
    <property type="match status" value="1"/>
</dbReference>
<gene>
    <name evidence="4" type="ORF">SNE40_015193</name>
</gene>
<dbReference type="InterPro" id="IPR011705">
    <property type="entry name" value="BACK"/>
</dbReference>
<evidence type="ECO:0000256" key="1">
    <source>
        <dbReference type="ARBA" id="ARBA00022441"/>
    </source>
</evidence>
<dbReference type="InterPro" id="IPR011333">
    <property type="entry name" value="SKP1/BTB/POZ_sf"/>
</dbReference>
<reference evidence="4 5" key="1">
    <citation type="submission" date="2024-01" db="EMBL/GenBank/DDBJ databases">
        <title>The genome of the rayed Mediterranean limpet Patella caerulea (Linnaeus, 1758).</title>
        <authorList>
            <person name="Anh-Thu Weber A."/>
            <person name="Halstead-Nussloch G."/>
        </authorList>
    </citation>
    <scope>NUCLEOTIDE SEQUENCE [LARGE SCALE GENOMIC DNA]</scope>
    <source>
        <strain evidence="4">AATW-2023a</strain>
        <tissue evidence="4">Whole specimen</tissue>
    </source>
</reference>
<feature type="domain" description="BTB" evidence="3">
    <location>
        <begin position="30"/>
        <end position="100"/>
    </location>
</feature>
<dbReference type="SUPFAM" id="SSF54695">
    <property type="entry name" value="POZ domain"/>
    <property type="match status" value="1"/>
</dbReference>
<evidence type="ECO:0000313" key="5">
    <source>
        <dbReference type="Proteomes" id="UP001347796"/>
    </source>
</evidence>
<dbReference type="Pfam" id="PF24681">
    <property type="entry name" value="Kelch_KLHDC2_KLHL20_DRC7"/>
    <property type="match status" value="1"/>
</dbReference>
<dbReference type="SUPFAM" id="SSF117281">
    <property type="entry name" value="Kelch motif"/>
    <property type="match status" value="1"/>
</dbReference>
<keyword evidence="1" id="KW-0880">Kelch repeat</keyword>
<keyword evidence="5" id="KW-1185">Reference proteome</keyword>
<dbReference type="PIRSF" id="PIRSF037037">
    <property type="entry name" value="Kelch-like_protein_gigaxonin"/>
    <property type="match status" value="1"/>
</dbReference>
<dbReference type="FunFam" id="1.25.40.420:FF:000001">
    <property type="entry name" value="Kelch-like family member 12"/>
    <property type="match status" value="1"/>
</dbReference>
<evidence type="ECO:0000313" key="4">
    <source>
        <dbReference type="EMBL" id="KAK6176998.1"/>
    </source>
</evidence>
<dbReference type="InterPro" id="IPR006652">
    <property type="entry name" value="Kelch_1"/>
</dbReference>
<proteinExistence type="predicted"/>
<evidence type="ECO:0000256" key="2">
    <source>
        <dbReference type="ARBA" id="ARBA00022737"/>
    </source>
</evidence>
<dbReference type="AlphaFoldDB" id="A0AAN8PKB6"/>